<evidence type="ECO:0000313" key="15">
    <source>
        <dbReference type="EMBL" id="QNO43453.1"/>
    </source>
</evidence>
<feature type="transmembrane region" description="Helical" evidence="13">
    <location>
        <begin position="434"/>
        <end position="454"/>
    </location>
</feature>
<keyword evidence="10 13" id="KW-0472">Membrane</keyword>
<dbReference type="EMBL" id="MT631435">
    <property type="protein sequence ID" value="QNO50460.1"/>
    <property type="molecule type" value="Genomic_DNA"/>
</dbReference>
<feature type="transmembrane region" description="Helical" evidence="13">
    <location>
        <begin position="213"/>
        <end position="236"/>
    </location>
</feature>
<feature type="transmembrane region" description="Helical" evidence="13">
    <location>
        <begin position="186"/>
        <end position="207"/>
    </location>
</feature>
<protein>
    <recommendedName>
        <fullName evidence="3">Multidrug export protein MepA</fullName>
    </recommendedName>
    <alternativeName>
        <fullName evidence="12">Multidrug-efflux transporter</fullName>
    </alternativeName>
</protein>
<evidence type="ECO:0000256" key="5">
    <source>
        <dbReference type="ARBA" id="ARBA00022449"/>
    </source>
</evidence>
<feature type="transmembrane region" description="Helical" evidence="13">
    <location>
        <begin position="41"/>
        <end position="63"/>
    </location>
</feature>
<dbReference type="PANTHER" id="PTHR43298:SF2">
    <property type="entry name" value="FMN_FAD EXPORTER YEEO-RELATED"/>
    <property type="match status" value="1"/>
</dbReference>
<keyword evidence="4" id="KW-0813">Transport</keyword>
<dbReference type="CDD" id="cd13143">
    <property type="entry name" value="MATE_MepA_like"/>
    <property type="match status" value="1"/>
</dbReference>
<evidence type="ECO:0000313" key="14">
    <source>
        <dbReference type="EMBL" id="QNO42833.1"/>
    </source>
</evidence>
<keyword evidence="9" id="KW-0406">Ion transport</keyword>
<sequence>MYKDIWHFPLKHHKELEDIDKREELLTENIWKLFIKFSVPAILGMLMYAIYSFVDAIFVGHWVGPEGLAAIAIVFPLVLINSAVAAFMGMGSASLLSRAVGAKDTKTVSKIFGNFTISILIFSIIFMVLGFIFAENLVQFMGASGLILNYGTIYFRIYLFGAFFMNFYGGANMLIRAEGHMKEAMIIIAAGSLLNIFLDPIFIKVLGMGVEGAAVATVISVGVGAFLTLMYFISGVSKLTVSMKRLRFAPELMRDIAPVGFSQMAMQLMTVIQQVTIFKSVAYYGVPNDLAIIGATLNMLAFAFIPIWGISQGLQPIIGMNYGAKKYSRVKESFRKFLLAATVVALSIWMIFMIIPHIILSLYIPDTEIVNSGINAFRVVLSVFLLYGFVVLPVVFFQSIGKGNIASFLLIARQVILFVPIVIILPILMGLNGVWTAVPISDALIVIISSILVIRELRRLGVSKAGSTERQQT</sequence>
<keyword evidence="8 13" id="KW-1133">Transmembrane helix</keyword>
<keyword evidence="5" id="KW-0050">Antiport</keyword>
<feature type="transmembrane region" description="Helical" evidence="13">
    <location>
        <begin position="376"/>
        <end position="396"/>
    </location>
</feature>
<dbReference type="EMBL" id="MT630917">
    <property type="protein sequence ID" value="QNO44144.1"/>
    <property type="molecule type" value="Genomic_DNA"/>
</dbReference>
<dbReference type="EMBL" id="MT630771">
    <property type="protein sequence ID" value="QNO42833.1"/>
    <property type="molecule type" value="Genomic_DNA"/>
</dbReference>
<dbReference type="PANTHER" id="PTHR43298">
    <property type="entry name" value="MULTIDRUG RESISTANCE PROTEIN NORM-RELATED"/>
    <property type="match status" value="1"/>
</dbReference>
<reference evidence="14" key="1">
    <citation type="submission" date="2020-06" db="EMBL/GenBank/DDBJ databases">
        <title>Unique genomic features of the anaerobic methanotrophic archaea.</title>
        <authorList>
            <person name="Chadwick G.L."/>
            <person name="Skennerton C.T."/>
            <person name="Laso-Perez R."/>
            <person name="Leu A.O."/>
            <person name="Speth D.R."/>
            <person name="Yu H."/>
            <person name="Morgan-Lang C."/>
            <person name="Hatzenpichler R."/>
            <person name="Goudeau D."/>
            <person name="Malmstrom R."/>
            <person name="Brazelton W.J."/>
            <person name="Woyke T."/>
            <person name="Hallam S.J."/>
            <person name="Tyson G.W."/>
            <person name="Wegener G."/>
            <person name="Boetius A."/>
            <person name="Orphan V."/>
        </authorList>
    </citation>
    <scope>NUCLEOTIDE SEQUENCE</scope>
</reference>
<feature type="transmembrane region" description="Helical" evidence="13">
    <location>
        <begin position="69"/>
        <end position="90"/>
    </location>
</feature>
<dbReference type="InterPro" id="IPR045070">
    <property type="entry name" value="MATE_MepA-like"/>
</dbReference>
<evidence type="ECO:0000256" key="10">
    <source>
        <dbReference type="ARBA" id="ARBA00023136"/>
    </source>
</evidence>
<dbReference type="EMBL" id="MT630825">
    <property type="protein sequence ID" value="QNO43453.1"/>
    <property type="molecule type" value="Genomic_DNA"/>
</dbReference>
<evidence type="ECO:0000256" key="8">
    <source>
        <dbReference type="ARBA" id="ARBA00022989"/>
    </source>
</evidence>
<dbReference type="Pfam" id="PF01554">
    <property type="entry name" value="MatE"/>
    <property type="match status" value="2"/>
</dbReference>
<evidence type="ECO:0000256" key="3">
    <source>
        <dbReference type="ARBA" id="ARBA00022106"/>
    </source>
</evidence>
<dbReference type="GO" id="GO:0005886">
    <property type="term" value="C:plasma membrane"/>
    <property type="evidence" value="ECO:0007669"/>
    <property type="project" value="UniProtKB-SubCell"/>
</dbReference>
<dbReference type="InterPro" id="IPR050222">
    <property type="entry name" value="MATE_MdtK"/>
</dbReference>
<evidence type="ECO:0000256" key="9">
    <source>
        <dbReference type="ARBA" id="ARBA00023065"/>
    </source>
</evidence>
<dbReference type="AlphaFoldDB" id="A0A7G9Y499"/>
<accession>A0A7G9Y499</accession>
<evidence type="ECO:0000313" key="16">
    <source>
        <dbReference type="EMBL" id="QNO44144.1"/>
    </source>
</evidence>
<comment type="subcellular location">
    <subcellularLocation>
        <location evidence="1">Cell membrane</location>
        <topology evidence="1">Multi-pass membrane protein</topology>
    </subcellularLocation>
</comment>
<dbReference type="PIRSF" id="PIRSF006603">
    <property type="entry name" value="DinF"/>
    <property type="match status" value="1"/>
</dbReference>
<evidence type="ECO:0000256" key="12">
    <source>
        <dbReference type="ARBA" id="ARBA00031636"/>
    </source>
</evidence>
<feature type="transmembrane region" description="Helical" evidence="13">
    <location>
        <begin position="256"/>
        <end position="278"/>
    </location>
</feature>
<gene>
    <name evidence="17" type="ORF">BPCBKEJI_00038</name>
    <name evidence="16" type="ORF">JFGFLKDL_00005</name>
    <name evidence="14" type="ORF">LDMLOBJB_00002</name>
    <name evidence="15" type="ORF">PGOIKPFJ_00005</name>
</gene>
<evidence type="ECO:0000256" key="6">
    <source>
        <dbReference type="ARBA" id="ARBA00022475"/>
    </source>
</evidence>
<dbReference type="GO" id="GO:0006811">
    <property type="term" value="P:monoatomic ion transport"/>
    <property type="evidence" value="ECO:0007669"/>
    <property type="project" value="UniProtKB-KW"/>
</dbReference>
<proteinExistence type="inferred from homology"/>
<evidence type="ECO:0000256" key="11">
    <source>
        <dbReference type="ARBA" id="ARBA00023251"/>
    </source>
</evidence>
<name>A0A7G9Y499_9EURY</name>
<feature type="transmembrane region" description="Helical" evidence="13">
    <location>
        <begin position="290"/>
        <end position="310"/>
    </location>
</feature>
<keyword evidence="11" id="KW-0046">Antibiotic resistance</keyword>
<evidence type="ECO:0000256" key="4">
    <source>
        <dbReference type="ARBA" id="ARBA00022448"/>
    </source>
</evidence>
<dbReference type="GO" id="GO:0042910">
    <property type="term" value="F:xenobiotic transmembrane transporter activity"/>
    <property type="evidence" value="ECO:0007669"/>
    <property type="project" value="InterPro"/>
</dbReference>
<evidence type="ECO:0000256" key="7">
    <source>
        <dbReference type="ARBA" id="ARBA00022692"/>
    </source>
</evidence>
<feature type="transmembrane region" description="Helical" evidence="13">
    <location>
        <begin position="153"/>
        <end position="174"/>
    </location>
</feature>
<feature type="transmembrane region" description="Helical" evidence="13">
    <location>
        <begin position="408"/>
        <end position="428"/>
    </location>
</feature>
<dbReference type="GO" id="GO:0015297">
    <property type="term" value="F:antiporter activity"/>
    <property type="evidence" value="ECO:0007669"/>
    <property type="project" value="UniProtKB-KW"/>
</dbReference>
<dbReference type="NCBIfam" id="TIGR00797">
    <property type="entry name" value="matE"/>
    <property type="match status" value="1"/>
</dbReference>
<dbReference type="InterPro" id="IPR048279">
    <property type="entry name" value="MdtK-like"/>
</dbReference>
<feature type="transmembrane region" description="Helical" evidence="13">
    <location>
        <begin position="337"/>
        <end position="364"/>
    </location>
</feature>
<evidence type="ECO:0000256" key="2">
    <source>
        <dbReference type="ARBA" id="ARBA00008417"/>
    </source>
</evidence>
<comment type="similarity">
    <text evidence="2">Belongs to the multi antimicrobial extrusion (MATE) (TC 2.A.66.1) family. MepA subfamily.</text>
</comment>
<evidence type="ECO:0000256" key="1">
    <source>
        <dbReference type="ARBA" id="ARBA00004651"/>
    </source>
</evidence>
<feature type="transmembrane region" description="Helical" evidence="13">
    <location>
        <begin position="111"/>
        <end position="133"/>
    </location>
</feature>
<keyword evidence="7 13" id="KW-0812">Transmembrane</keyword>
<dbReference type="InterPro" id="IPR002528">
    <property type="entry name" value="MATE_fam"/>
</dbReference>
<organism evidence="14">
    <name type="scientific">Candidatus Methanogaster sp. ANME-2c ERB4</name>
    <dbReference type="NCBI Taxonomy" id="2759911"/>
    <lineage>
        <taxon>Archaea</taxon>
        <taxon>Methanobacteriati</taxon>
        <taxon>Methanobacteriota</taxon>
        <taxon>Stenosarchaea group</taxon>
        <taxon>Methanomicrobia</taxon>
        <taxon>Methanosarcinales</taxon>
        <taxon>ANME-2 cluster</taxon>
        <taxon>Candidatus Methanogasteraceae</taxon>
        <taxon>Candidatus Methanogaster</taxon>
    </lineage>
</organism>
<evidence type="ECO:0000256" key="13">
    <source>
        <dbReference type="SAM" id="Phobius"/>
    </source>
</evidence>
<keyword evidence="6" id="KW-1003">Cell membrane</keyword>
<evidence type="ECO:0000313" key="17">
    <source>
        <dbReference type="EMBL" id="QNO50460.1"/>
    </source>
</evidence>
<dbReference type="GO" id="GO:0046677">
    <property type="term" value="P:response to antibiotic"/>
    <property type="evidence" value="ECO:0007669"/>
    <property type="project" value="UniProtKB-KW"/>
</dbReference>